<dbReference type="PANTHER" id="PTHR21164">
    <property type="entry name" value="CHORISMATE MUTASE"/>
    <property type="match status" value="1"/>
</dbReference>
<comment type="caution">
    <text evidence="4">The sequence shown here is derived from an EMBL/GenBank/DDBJ whole genome shotgun (WGS) entry which is preliminary data.</text>
</comment>
<dbReference type="InterPro" id="IPR035959">
    <property type="entry name" value="RutC-like_sf"/>
</dbReference>
<dbReference type="RefSeq" id="WP_188856764.1">
    <property type="nucleotide sequence ID" value="NZ_BMOS01000009.1"/>
</dbReference>
<keyword evidence="3" id="KW-0413">Isomerase</keyword>
<dbReference type="EC" id="5.4.99.5" evidence="1 3"/>
<dbReference type="EMBL" id="BMOS01000009">
    <property type="protein sequence ID" value="GGN56388.1"/>
    <property type="molecule type" value="Genomic_DNA"/>
</dbReference>
<dbReference type="AlphaFoldDB" id="A0A917XW28"/>
<evidence type="ECO:0000256" key="2">
    <source>
        <dbReference type="PIRSR" id="PIRSR005965-1"/>
    </source>
</evidence>
<dbReference type="GO" id="GO:0046417">
    <property type="term" value="P:chorismate metabolic process"/>
    <property type="evidence" value="ECO:0007669"/>
    <property type="project" value="TreeGrafter"/>
</dbReference>
<dbReference type="NCBIfam" id="TIGR01796">
    <property type="entry name" value="CM_mono_aroH"/>
    <property type="match status" value="1"/>
</dbReference>
<evidence type="ECO:0000313" key="5">
    <source>
        <dbReference type="Proteomes" id="UP000624041"/>
    </source>
</evidence>
<comment type="catalytic activity">
    <reaction evidence="3">
        <text>chorismate = prephenate</text>
        <dbReference type="Rhea" id="RHEA:13897"/>
        <dbReference type="ChEBI" id="CHEBI:29748"/>
        <dbReference type="ChEBI" id="CHEBI:29934"/>
        <dbReference type="EC" id="5.4.99.5"/>
    </reaction>
</comment>
<feature type="binding site" evidence="2">
    <location>
        <position position="7"/>
    </location>
    <ligand>
        <name>prephenate</name>
        <dbReference type="ChEBI" id="CHEBI:29934"/>
    </ligand>
</feature>
<dbReference type="Proteomes" id="UP000624041">
    <property type="component" value="Unassembled WGS sequence"/>
</dbReference>
<dbReference type="InterPro" id="IPR008243">
    <property type="entry name" value="Chorismate_mutase_AroH"/>
</dbReference>
<keyword evidence="2 3" id="KW-0057">Aromatic amino acid biosynthesis</keyword>
<dbReference type="PROSITE" id="PS51167">
    <property type="entry name" value="CHORISMATE_MUT_1"/>
    <property type="match status" value="1"/>
</dbReference>
<organism evidence="4 5">
    <name type="scientific">Oceanobacillus indicireducens</name>
    <dbReference type="NCBI Taxonomy" id="1004261"/>
    <lineage>
        <taxon>Bacteria</taxon>
        <taxon>Bacillati</taxon>
        <taxon>Bacillota</taxon>
        <taxon>Bacilli</taxon>
        <taxon>Bacillales</taxon>
        <taxon>Bacillaceae</taxon>
        <taxon>Oceanobacillus</taxon>
    </lineage>
</organism>
<protein>
    <recommendedName>
        <fullName evidence="1 3">chorismate mutase</fullName>
        <ecNumber evidence="1 3">5.4.99.5</ecNumber>
    </recommendedName>
</protein>
<feature type="binding site" evidence="2">
    <location>
        <position position="90"/>
    </location>
    <ligand>
        <name>prephenate</name>
        <dbReference type="ChEBI" id="CHEBI:29934"/>
    </ligand>
</feature>
<evidence type="ECO:0000313" key="4">
    <source>
        <dbReference type="EMBL" id="GGN56388.1"/>
    </source>
</evidence>
<dbReference type="GO" id="GO:0008652">
    <property type="term" value="P:amino acid biosynthetic process"/>
    <property type="evidence" value="ECO:0007669"/>
    <property type="project" value="UniProtKB-UniRule"/>
</dbReference>
<sequence length="125" mass="14139">MVSRGIRGATTVTENTADEIIHQTKRVLQEMIEANDVAPEDVSHVFISATKDIDAAFPARALREFSGWTYVPVMCMAEIDVRNSLKSCIRIMMVVNTDRNQAEIRHIFHNEAVTLRPELVEKRGN</sequence>
<keyword evidence="2 3" id="KW-0028">Amino-acid biosynthesis</keyword>
<dbReference type="Pfam" id="PF07736">
    <property type="entry name" value="CM_1"/>
    <property type="match status" value="1"/>
</dbReference>
<evidence type="ECO:0000256" key="1">
    <source>
        <dbReference type="NCBIfam" id="TIGR01796"/>
    </source>
</evidence>
<dbReference type="GO" id="GO:0009073">
    <property type="term" value="P:aromatic amino acid family biosynthetic process"/>
    <property type="evidence" value="ECO:0007669"/>
    <property type="project" value="UniProtKB-UniRule"/>
</dbReference>
<dbReference type="GO" id="GO:0004106">
    <property type="term" value="F:chorismate mutase activity"/>
    <property type="evidence" value="ECO:0007669"/>
    <property type="project" value="UniProtKB-UniRule"/>
</dbReference>
<reference evidence="4" key="2">
    <citation type="submission" date="2020-09" db="EMBL/GenBank/DDBJ databases">
        <authorList>
            <person name="Sun Q."/>
            <person name="Ohkuma M."/>
        </authorList>
    </citation>
    <scope>NUCLEOTIDE SEQUENCE</scope>
    <source>
        <strain evidence="4">JCM 17251</strain>
    </source>
</reference>
<evidence type="ECO:0000256" key="3">
    <source>
        <dbReference type="PROSITE-ProRule" id="PRU00514"/>
    </source>
</evidence>
<keyword evidence="5" id="KW-1185">Reference proteome</keyword>
<accession>A0A917XW28</accession>
<dbReference type="PANTHER" id="PTHR21164:SF0">
    <property type="entry name" value="CHORISMATE MUTASE AROH"/>
    <property type="match status" value="1"/>
</dbReference>
<proteinExistence type="predicted"/>
<dbReference type="Gene3D" id="3.30.1330.40">
    <property type="entry name" value="RutC-like"/>
    <property type="match status" value="1"/>
</dbReference>
<dbReference type="SUPFAM" id="SSF55298">
    <property type="entry name" value="YjgF-like"/>
    <property type="match status" value="1"/>
</dbReference>
<gene>
    <name evidence="4" type="primary">aroH</name>
    <name evidence="4" type="ORF">GCM10007971_16210</name>
</gene>
<reference evidence="4" key="1">
    <citation type="journal article" date="2014" name="Int. J. Syst. Evol. Microbiol.">
        <title>Complete genome sequence of Corynebacterium casei LMG S-19264T (=DSM 44701T), isolated from a smear-ripened cheese.</title>
        <authorList>
            <consortium name="US DOE Joint Genome Institute (JGI-PGF)"/>
            <person name="Walter F."/>
            <person name="Albersmeier A."/>
            <person name="Kalinowski J."/>
            <person name="Ruckert C."/>
        </authorList>
    </citation>
    <scope>NUCLEOTIDE SEQUENCE</scope>
    <source>
        <strain evidence="4">JCM 17251</strain>
    </source>
</reference>
<name>A0A917XW28_9BACI</name>
<dbReference type="CDD" id="cd02185">
    <property type="entry name" value="AroH"/>
    <property type="match status" value="1"/>
</dbReference>
<dbReference type="PIRSF" id="PIRSF005965">
    <property type="entry name" value="Chor_mut_AroH"/>
    <property type="match status" value="1"/>
</dbReference>